<sequence length="35" mass="4002">MAEKKEELDSYLDGHYIHRSEWLRAAVLGADDGIL</sequence>
<comment type="caution">
    <text evidence="1">The sequence shown here is derived from an EMBL/GenBank/DDBJ whole genome shotgun (WGS) entry which is preliminary data.</text>
</comment>
<accession>A0A0F9K5U5</accession>
<evidence type="ECO:0000313" key="1">
    <source>
        <dbReference type="EMBL" id="KKM70041.1"/>
    </source>
</evidence>
<reference evidence="1" key="1">
    <citation type="journal article" date="2015" name="Nature">
        <title>Complex archaea that bridge the gap between prokaryotes and eukaryotes.</title>
        <authorList>
            <person name="Spang A."/>
            <person name="Saw J.H."/>
            <person name="Jorgensen S.L."/>
            <person name="Zaremba-Niedzwiedzka K."/>
            <person name="Martijn J."/>
            <person name="Lind A.E."/>
            <person name="van Eijk R."/>
            <person name="Schleper C."/>
            <person name="Guy L."/>
            <person name="Ettema T.J."/>
        </authorList>
    </citation>
    <scope>NUCLEOTIDE SEQUENCE</scope>
</reference>
<proteinExistence type="predicted"/>
<organism evidence="1">
    <name type="scientific">marine sediment metagenome</name>
    <dbReference type="NCBI Taxonomy" id="412755"/>
    <lineage>
        <taxon>unclassified sequences</taxon>
        <taxon>metagenomes</taxon>
        <taxon>ecological metagenomes</taxon>
    </lineage>
</organism>
<dbReference type="EMBL" id="LAZR01009890">
    <property type="protein sequence ID" value="KKM70041.1"/>
    <property type="molecule type" value="Genomic_DNA"/>
</dbReference>
<dbReference type="AlphaFoldDB" id="A0A0F9K5U5"/>
<name>A0A0F9K5U5_9ZZZZ</name>
<protein>
    <submittedName>
        <fullName evidence="1">Uncharacterized protein</fullName>
    </submittedName>
</protein>
<gene>
    <name evidence="1" type="ORF">LCGC14_1444690</name>
</gene>